<sequence length="286" mass="33015">QSGEADDDVQAQMSKVSFGALAKAQESISKQQNASRKRKRGDDNSASQEDKLEALRERLREIKAARLASGSKPSNKSKLAEKKKSVFEDDQDEVEEDEESDGDGDEDGPPHARTSKHAPAVQSSKRAVSRKRQVVDVKKPKLRDPRFDNIGGPRPDEHTLKKRYGFLDDYKKSEIEDLKNSIKKTKNETEKEKLKKKLLSMESQMKAQENKEKQQQILHEHKKKERELIKQGKQPFFLKKSEQKKLALIDKFQNMKGKQREKLIERRRKKATAKERRNMPDERRGA</sequence>
<dbReference type="GO" id="GO:0030686">
    <property type="term" value="C:90S preribosome"/>
    <property type="evidence" value="ECO:0007669"/>
    <property type="project" value="TreeGrafter"/>
</dbReference>
<protein>
    <recommendedName>
        <fullName evidence="10">rRNA biogenesis protein RRP36</fullName>
    </recommendedName>
</protein>
<keyword evidence="8 10" id="KW-0687">Ribonucleoprotein</keyword>
<evidence type="ECO:0000256" key="11">
    <source>
        <dbReference type="SAM" id="MobiDB-lite"/>
    </source>
</evidence>
<proteinExistence type="inferred from homology"/>
<dbReference type="AlphaFoldDB" id="A0A2T2NST5"/>
<evidence type="ECO:0000256" key="7">
    <source>
        <dbReference type="ARBA" id="ARBA00023242"/>
    </source>
</evidence>
<dbReference type="PANTHER" id="PTHR21738">
    <property type="entry name" value="RIBOSOMAL RNA PROCESSING PROTEIN 36 HOMOLOG"/>
    <property type="match status" value="1"/>
</dbReference>
<evidence type="ECO:0000256" key="10">
    <source>
        <dbReference type="RuleBase" id="RU368027"/>
    </source>
</evidence>
<evidence type="ECO:0000256" key="6">
    <source>
        <dbReference type="ARBA" id="ARBA00023054"/>
    </source>
</evidence>
<feature type="compositionally biased region" description="Basic and acidic residues" evidence="11">
    <location>
        <begin position="78"/>
        <end position="87"/>
    </location>
</feature>
<feature type="compositionally biased region" description="Basic and acidic residues" evidence="11">
    <location>
        <begin position="272"/>
        <end position="286"/>
    </location>
</feature>
<gene>
    <name evidence="12" type="ORF">BS50DRAFT_573102</name>
</gene>
<evidence type="ECO:0000256" key="9">
    <source>
        <dbReference type="ARBA" id="ARBA00025053"/>
    </source>
</evidence>
<keyword evidence="13" id="KW-1185">Reference proteome</keyword>
<name>A0A2T2NST5_CORCC</name>
<dbReference type="Pfam" id="PF06102">
    <property type="entry name" value="RRP36"/>
    <property type="match status" value="1"/>
</dbReference>
<comment type="subcellular location">
    <subcellularLocation>
        <location evidence="1 10">Nucleus</location>
        <location evidence="1 10">Nucleolus</location>
    </subcellularLocation>
</comment>
<feature type="region of interest" description="Disordered" evidence="11">
    <location>
        <begin position="1"/>
        <end position="161"/>
    </location>
</feature>
<keyword evidence="5 10" id="KW-0698">rRNA processing</keyword>
<keyword evidence="4 10" id="KW-0690">Ribosome biogenesis</keyword>
<reference evidence="12 13" key="1">
    <citation type="journal article" date="2018" name="Front. Microbiol.">
        <title>Genome-Wide Analysis of Corynespora cassiicola Leaf Fall Disease Putative Effectors.</title>
        <authorList>
            <person name="Lopez D."/>
            <person name="Ribeiro S."/>
            <person name="Label P."/>
            <person name="Fumanal B."/>
            <person name="Venisse J.S."/>
            <person name="Kohler A."/>
            <person name="de Oliveira R.R."/>
            <person name="Labutti K."/>
            <person name="Lipzen A."/>
            <person name="Lail K."/>
            <person name="Bauer D."/>
            <person name="Ohm R.A."/>
            <person name="Barry K.W."/>
            <person name="Spatafora J."/>
            <person name="Grigoriev I.V."/>
            <person name="Martin F.M."/>
            <person name="Pujade-Renaud V."/>
        </authorList>
    </citation>
    <scope>NUCLEOTIDE SEQUENCE [LARGE SCALE GENOMIC DNA]</scope>
    <source>
        <strain evidence="12 13">Philippines</strain>
    </source>
</reference>
<dbReference type="STRING" id="1448308.A0A2T2NST5"/>
<feature type="region of interest" description="Disordered" evidence="11">
    <location>
        <begin position="205"/>
        <end position="236"/>
    </location>
</feature>
<evidence type="ECO:0000256" key="1">
    <source>
        <dbReference type="ARBA" id="ARBA00004604"/>
    </source>
</evidence>
<comment type="subunit">
    <text evidence="3 10">Associates with 90S and pre-40S pre-ribosomal particles.</text>
</comment>
<keyword evidence="7 10" id="KW-0539">Nucleus</keyword>
<feature type="region of interest" description="Disordered" evidence="11">
    <location>
        <begin position="257"/>
        <end position="286"/>
    </location>
</feature>
<organism evidence="12 13">
    <name type="scientific">Corynespora cassiicola Philippines</name>
    <dbReference type="NCBI Taxonomy" id="1448308"/>
    <lineage>
        <taxon>Eukaryota</taxon>
        <taxon>Fungi</taxon>
        <taxon>Dikarya</taxon>
        <taxon>Ascomycota</taxon>
        <taxon>Pezizomycotina</taxon>
        <taxon>Dothideomycetes</taxon>
        <taxon>Pleosporomycetidae</taxon>
        <taxon>Pleosporales</taxon>
        <taxon>Corynesporascaceae</taxon>
        <taxon>Corynespora</taxon>
    </lineage>
</organism>
<keyword evidence="6" id="KW-0175">Coiled coil</keyword>
<dbReference type="GO" id="GO:0005730">
    <property type="term" value="C:nucleolus"/>
    <property type="evidence" value="ECO:0007669"/>
    <property type="project" value="UniProtKB-SubCell"/>
</dbReference>
<evidence type="ECO:0000256" key="8">
    <source>
        <dbReference type="ARBA" id="ARBA00023274"/>
    </source>
</evidence>
<comment type="function">
    <text evidence="9 10">Component of the 90S pre-ribosome involved in the maturation of rRNAs. Required for early cleavages of the pre-RNAs in the 40S ribosomal subunit maturation pathway.</text>
</comment>
<feature type="compositionally biased region" description="Basic and acidic residues" evidence="11">
    <location>
        <begin position="40"/>
        <end position="64"/>
    </location>
</feature>
<evidence type="ECO:0000313" key="12">
    <source>
        <dbReference type="EMBL" id="PSN68138.1"/>
    </source>
</evidence>
<feature type="non-terminal residue" evidence="12">
    <location>
        <position position="1"/>
    </location>
</feature>
<feature type="compositionally biased region" description="Acidic residues" evidence="11">
    <location>
        <begin position="88"/>
        <end position="107"/>
    </location>
</feature>
<dbReference type="PANTHER" id="PTHR21738:SF0">
    <property type="entry name" value="RIBOSOMAL RNA PROCESSING PROTEIN 36 HOMOLOG"/>
    <property type="match status" value="1"/>
</dbReference>
<evidence type="ECO:0000256" key="3">
    <source>
        <dbReference type="ARBA" id="ARBA00011167"/>
    </source>
</evidence>
<comment type="similarity">
    <text evidence="2 10">Belongs to the RRP36 family.</text>
</comment>
<dbReference type="GO" id="GO:0000462">
    <property type="term" value="P:maturation of SSU-rRNA from tricistronic rRNA transcript (SSU-rRNA, 5.8S rRNA, LSU-rRNA)"/>
    <property type="evidence" value="ECO:0007669"/>
    <property type="project" value="TreeGrafter"/>
</dbReference>
<evidence type="ECO:0000256" key="4">
    <source>
        <dbReference type="ARBA" id="ARBA00022517"/>
    </source>
</evidence>
<dbReference type="EMBL" id="KZ678134">
    <property type="protein sequence ID" value="PSN68138.1"/>
    <property type="molecule type" value="Genomic_DNA"/>
</dbReference>
<feature type="compositionally biased region" description="Basic and acidic residues" evidence="11">
    <location>
        <begin position="133"/>
        <end position="147"/>
    </location>
</feature>
<evidence type="ECO:0000256" key="5">
    <source>
        <dbReference type="ARBA" id="ARBA00022552"/>
    </source>
</evidence>
<accession>A0A2T2NST5</accession>
<dbReference type="Proteomes" id="UP000240883">
    <property type="component" value="Unassembled WGS sequence"/>
</dbReference>
<evidence type="ECO:0000313" key="13">
    <source>
        <dbReference type="Proteomes" id="UP000240883"/>
    </source>
</evidence>
<dbReference type="OrthoDB" id="448446at2759"/>
<evidence type="ECO:0000256" key="2">
    <source>
        <dbReference type="ARBA" id="ARBA00009418"/>
    </source>
</evidence>
<dbReference type="InterPro" id="IPR009292">
    <property type="entry name" value="RRP36"/>
</dbReference>